<dbReference type="EMBL" id="JARBJD010000090">
    <property type="protein sequence ID" value="KAK2953497.1"/>
    <property type="molecule type" value="Genomic_DNA"/>
</dbReference>
<comment type="caution">
    <text evidence="11">The sequence shown here is derived from an EMBL/GenBank/DDBJ whole genome shotgun (WGS) entry which is preliminary data.</text>
</comment>
<evidence type="ECO:0000256" key="1">
    <source>
        <dbReference type="ARBA" id="ARBA00022741"/>
    </source>
</evidence>
<dbReference type="SUPFAM" id="SSF52540">
    <property type="entry name" value="P-loop containing nucleoside triphosphate hydrolases"/>
    <property type="match status" value="1"/>
</dbReference>
<evidence type="ECO:0000256" key="6">
    <source>
        <dbReference type="PROSITE-ProRule" id="PRU00552"/>
    </source>
</evidence>
<comment type="domain">
    <text evidence="7">The Q motif is unique to and characteristic of the DEAD box family of RNA helicases and controls ATP binding and hydrolysis.</text>
</comment>
<evidence type="ECO:0000259" key="9">
    <source>
        <dbReference type="PROSITE" id="PS51194"/>
    </source>
</evidence>
<evidence type="ECO:0000256" key="3">
    <source>
        <dbReference type="ARBA" id="ARBA00022806"/>
    </source>
</evidence>
<evidence type="ECO:0000256" key="7">
    <source>
        <dbReference type="RuleBase" id="RU365068"/>
    </source>
</evidence>
<dbReference type="InterPro" id="IPR001650">
    <property type="entry name" value="Helicase_C-like"/>
</dbReference>
<dbReference type="PROSITE" id="PS51195">
    <property type="entry name" value="Q_MOTIF"/>
    <property type="match status" value="1"/>
</dbReference>
<feature type="domain" description="Helicase C-terminal" evidence="9">
    <location>
        <begin position="265"/>
        <end position="419"/>
    </location>
</feature>
<dbReference type="CDD" id="cd18787">
    <property type="entry name" value="SF2_C_DEAD"/>
    <property type="match status" value="1"/>
</dbReference>
<dbReference type="InterPro" id="IPR014001">
    <property type="entry name" value="Helicase_ATP-bd"/>
</dbReference>
<gene>
    <name evidence="11" type="ORF">BLNAU_11497</name>
</gene>
<comment type="similarity">
    <text evidence="7">Belongs to the DEAD box helicase family.</text>
</comment>
<keyword evidence="12" id="KW-1185">Reference proteome</keyword>
<dbReference type="PROSITE" id="PS51194">
    <property type="entry name" value="HELICASE_CTER"/>
    <property type="match status" value="1"/>
</dbReference>
<dbReference type="InterPro" id="IPR011545">
    <property type="entry name" value="DEAD/DEAH_box_helicase_dom"/>
</dbReference>
<comment type="catalytic activity">
    <reaction evidence="7">
        <text>ATP + H2O = ADP + phosphate + H(+)</text>
        <dbReference type="Rhea" id="RHEA:13065"/>
        <dbReference type="ChEBI" id="CHEBI:15377"/>
        <dbReference type="ChEBI" id="CHEBI:15378"/>
        <dbReference type="ChEBI" id="CHEBI:30616"/>
        <dbReference type="ChEBI" id="CHEBI:43474"/>
        <dbReference type="ChEBI" id="CHEBI:456216"/>
        <dbReference type="EC" id="3.6.4.13"/>
    </reaction>
</comment>
<dbReference type="InterPro" id="IPR027417">
    <property type="entry name" value="P-loop_NTPase"/>
</dbReference>
<keyword evidence="2 7" id="KW-0378">Hydrolase</keyword>
<dbReference type="PANTHER" id="PTHR24031">
    <property type="entry name" value="RNA HELICASE"/>
    <property type="match status" value="1"/>
</dbReference>
<reference evidence="11 12" key="1">
    <citation type="journal article" date="2022" name="bioRxiv">
        <title>Genomics of Preaxostyla Flagellates Illuminates Evolutionary Transitions and the Path Towards Mitochondrial Loss.</title>
        <authorList>
            <person name="Novak L.V.F."/>
            <person name="Treitli S.C."/>
            <person name="Pyrih J."/>
            <person name="Halakuc P."/>
            <person name="Pipaliya S.V."/>
            <person name="Vacek V."/>
            <person name="Brzon O."/>
            <person name="Soukal P."/>
            <person name="Eme L."/>
            <person name="Dacks J.B."/>
            <person name="Karnkowska A."/>
            <person name="Elias M."/>
            <person name="Hampl V."/>
        </authorList>
    </citation>
    <scope>NUCLEOTIDE SEQUENCE [LARGE SCALE GENOMIC DNA]</scope>
    <source>
        <strain evidence="11">NAU3</strain>
        <tissue evidence="11">Gut</tissue>
    </source>
</reference>
<feature type="domain" description="Helicase ATP-binding" evidence="8">
    <location>
        <begin position="65"/>
        <end position="237"/>
    </location>
</feature>
<dbReference type="Gene3D" id="3.40.50.300">
    <property type="entry name" value="P-loop containing nucleotide triphosphate hydrolases"/>
    <property type="match status" value="2"/>
</dbReference>
<dbReference type="EC" id="3.6.4.13" evidence="7"/>
<protein>
    <recommendedName>
        <fullName evidence="7">ATP-dependent RNA helicase</fullName>
        <ecNumber evidence="7">3.6.4.13</ecNumber>
    </recommendedName>
</protein>
<keyword evidence="4 7" id="KW-0067">ATP-binding</keyword>
<dbReference type="InterPro" id="IPR014014">
    <property type="entry name" value="RNA_helicase_DEAD_Q_motif"/>
</dbReference>
<comment type="function">
    <text evidence="7">RNA helicase.</text>
</comment>
<organism evidence="11 12">
    <name type="scientific">Blattamonas nauphoetae</name>
    <dbReference type="NCBI Taxonomy" id="2049346"/>
    <lineage>
        <taxon>Eukaryota</taxon>
        <taxon>Metamonada</taxon>
        <taxon>Preaxostyla</taxon>
        <taxon>Oxymonadida</taxon>
        <taxon>Blattamonas</taxon>
    </lineage>
</organism>
<evidence type="ECO:0000256" key="4">
    <source>
        <dbReference type="ARBA" id="ARBA00022840"/>
    </source>
</evidence>
<evidence type="ECO:0000256" key="2">
    <source>
        <dbReference type="ARBA" id="ARBA00022801"/>
    </source>
</evidence>
<evidence type="ECO:0000259" key="10">
    <source>
        <dbReference type="PROSITE" id="PS51195"/>
    </source>
</evidence>
<dbReference type="SMART" id="SM00487">
    <property type="entry name" value="DEXDc"/>
    <property type="match status" value="1"/>
</dbReference>
<evidence type="ECO:0000313" key="12">
    <source>
        <dbReference type="Proteomes" id="UP001281761"/>
    </source>
</evidence>
<evidence type="ECO:0000259" key="8">
    <source>
        <dbReference type="PROSITE" id="PS51192"/>
    </source>
</evidence>
<evidence type="ECO:0000313" key="11">
    <source>
        <dbReference type="EMBL" id="KAK2953497.1"/>
    </source>
</evidence>
<dbReference type="SMART" id="SM00490">
    <property type="entry name" value="HELICc"/>
    <property type="match status" value="1"/>
</dbReference>
<feature type="domain" description="DEAD-box RNA helicase Q" evidence="10">
    <location>
        <begin position="32"/>
        <end position="60"/>
    </location>
</feature>
<dbReference type="Pfam" id="PF00270">
    <property type="entry name" value="DEAD"/>
    <property type="match status" value="1"/>
</dbReference>
<dbReference type="Pfam" id="PF00271">
    <property type="entry name" value="Helicase_C"/>
    <property type="match status" value="1"/>
</dbReference>
<proteinExistence type="inferred from homology"/>
<feature type="short sequence motif" description="Q motif" evidence="6">
    <location>
        <begin position="32"/>
        <end position="60"/>
    </location>
</feature>
<evidence type="ECO:0000256" key="5">
    <source>
        <dbReference type="ARBA" id="ARBA00022884"/>
    </source>
</evidence>
<dbReference type="PROSITE" id="PS51192">
    <property type="entry name" value="HELICASE_ATP_BIND_1"/>
    <property type="match status" value="1"/>
</dbReference>
<name>A0ABQ9XM67_9EUKA</name>
<sequence>MMLKPTAQAFVPKGTVPLTPVKTNSPVQVQPTTFESLGIPPQIIRAIYDMKYETPSEIQAKALPIILKEPRRHFVGQAQSGTGKTATFLIAALCSIDTRIQSPQAIIVAPSRELANQIYNVGLKLAKYSGITIKRLIPQPDDSDDQFGVGITEQIIVSTPTSLNDYIQHGEVMTEDLKIAIFDEADEQFVQTKPNYSHSLPILRSLGPTTQIVFFSATLTAISDDFYTRFLPNCKKISLSTAQLSLDEIVQFYVVFLSTDEKLQFLGEIFSRLPIGQLVIFVESNQTAHLVQSHLIAQGNSVGIIVGGGEMSGAERDTVLSQFRSAKLRILVSTNVISRGIDVDAVNLVINFAPPTDPNTHLPDPETYLHRIGRTGRYKKKGVALTFITPDEYKLMSFFSWHFKKDVLELTDFDELNPFFFGDDKVDPSQATKKSKLDANAAEFISRKKVTKIQNKRGQMETYVSFGQGGGRFVLGDDEEDEYDEEFPMDEFEQFLDEMTVKQDPSMADFDHY</sequence>
<dbReference type="Proteomes" id="UP001281761">
    <property type="component" value="Unassembled WGS sequence"/>
</dbReference>
<keyword evidence="5 7" id="KW-0694">RNA-binding</keyword>
<keyword evidence="1 7" id="KW-0547">Nucleotide-binding</keyword>
<keyword evidence="3 7" id="KW-0347">Helicase</keyword>
<accession>A0ABQ9XM67</accession>